<accession>A0A4R2GNL9</accession>
<dbReference type="GO" id="GO:0005524">
    <property type="term" value="F:ATP binding"/>
    <property type="evidence" value="ECO:0007669"/>
    <property type="project" value="UniProtKB-UniRule"/>
</dbReference>
<proteinExistence type="inferred from homology"/>
<keyword evidence="1 5" id="KW-0808">Transferase</keyword>
<dbReference type="CDD" id="cd01428">
    <property type="entry name" value="ADK"/>
    <property type="match status" value="1"/>
</dbReference>
<dbReference type="Proteomes" id="UP000295221">
    <property type="component" value="Unassembled WGS sequence"/>
</dbReference>
<dbReference type="PANTHER" id="PTHR23359">
    <property type="entry name" value="NUCLEOTIDE KINASE"/>
    <property type="match status" value="1"/>
</dbReference>
<comment type="pathway">
    <text evidence="5">Purine metabolism; AMP biosynthesis via salvage pathway; AMP from ADP: step 1/1.</text>
</comment>
<dbReference type="UniPathway" id="UPA00588">
    <property type="reaction ID" value="UER00649"/>
</dbReference>
<evidence type="ECO:0000313" key="9">
    <source>
        <dbReference type="Proteomes" id="UP000295221"/>
    </source>
</evidence>
<dbReference type="InterPro" id="IPR033690">
    <property type="entry name" value="Adenylat_kinase_CS"/>
</dbReference>
<keyword evidence="3 5" id="KW-0547">Nucleotide-binding</keyword>
<dbReference type="PRINTS" id="PR00094">
    <property type="entry name" value="ADENYLTKNASE"/>
</dbReference>
<evidence type="ECO:0000313" key="8">
    <source>
        <dbReference type="EMBL" id="TCO10627.1"/>
    </source>
</evidence>
<feature type="binding site" evidence="5">
    <location>
        <position position="128"/>
    </location>
    <ligand>
        <name>ATP</name>
        <dbReference type="ChEBI" id="CHEBI:30616"/>
    </ligand>
</feature>
<feature type="binding site" evidence="5">
    <location>
        <position position="32"/>
    </location>
    <ligand>
        <name>AMP</name>
        <dbReference type="ChEBI" id="CHEBI:456215"/>
    </ligand>
</feature>
<evidence type="ECO:0000256" key="2">
    <source>
        <dbReference type="ARBA" id="ARBA00022727"/>
    </source>
</evidence>
<reference evidence="8 9" key="1">
    <citation type="submission" date="2019-03" db="EMBL/GenBank/DDBJ databases">
        <title>Genomic Encyclopedia of Type Strains, Phase IV (KMG-IV): sequencing the most valuable type-strain genomes for metagenomic binning, comparative biology and taxonomic classification.</title>
        <authorList>
            <person name="Goeker M."/>
        </authorList>
    </citation>
    <scope>NUCLEOTIDE SEQUENCE [LARGE SCALE GENOMIC DNA]</scope>
    <source>
        <strain evidence="8 9">DSM 24179</strain>
    </source>
</reference>
<evidence type="ECO:0000256" key="7">
    <source>
        <dbReference type="RuleBase" id="RU003331"/>
    </source>
</evidence>
<gene>
    <name evidence="5" type="primary">adk</name>
    <name evidence="8" type="ORF">EV194_101258</name>
</gene>
<comment type="caution">
    <text evidence="5">Lacks conserved residue(s) required for the propagation of feature annotation.</text>
</comment>
<dbReference type="EC" id="2.7.4.3" evidence="5 7"/>
<dbReference type="SUPFAM" id="SSF52540">
    <property type="entry name" value="P-loop containing nucleoside triphosphate hydrolases"/>
    <property type="match status" value="1"/>
</dbReference>
<dbReference type="OrthoDB" id="9805030at2"/>
<comment type="function">
    <text evidence="5">Catalyzes the reversible transfer of the terminal phosphate group between ATP and AMP. Plays an important role in cellular energy homeostasis and in adenine nucleotide metabolism.</text>
</comment>
<evidence type="ECO:0000256" key="5">
    <source>
        <dbReference type="HAMAP-Rule" id="MF_00235"/>
    </source>
</evidence>
<comment type="domain">
    <text evidence="5">Consists of three domains, a large central CORE domain and two small peripheral domains, NMPbind and LID, which undergo movements during catalysis. The LID domain closes over the site of phosphoryl transfer upon ATP binding. Assembling and dissambling the active center during each catalytic cycle provides an effective means to prevent ATP hydrolysis.</text>
</comment>
<keyword evidence="5 7" id="KW-0067">ATP-binding</keyword>
<keyword evidence="5" id="KW-0963">Cytoplasm</keyword>
<dbReference type="GO" id="GO:0004017">
    <property type="term" value="F:AMP kinase activity"/>
    <property type="evidence" value="ECO:0007669"/>
    <property type="project" value="UniProtKB-UniRule"/>
</dbReference>
<dbReference type="NCBIfam" id="NF011104">
    <property type="entry name" value="PRK14531.1"/>
    <property type="match status" value="1"/>
</dbReference>
<evidence type="ECO:0000256" key="3">
    <source>
        <dbReference type="ARBA" id="ARBA00022741"/>
    </source>
</evidence>
<comment type="subunit">
    <text evidence="5 7">Monomer.</text>
</comment>
<feature type="binding site" evidence="5">
    <location>
        <begin position="58"/>
        <end position="60"/>
    </location>
    <ligand>
        <name>AMP</name>
        <dbReference type="ChEBI" id="CHEBI:456215"/>
    </ligand>
</feature>
<name>A0A4R2GNL9_9BACT</name>
<feature type="binding site" evidence="5">
    <location>
        <begin position="11"/>
        <end position="16"/>
    </location>
    <ligand>
        <name>ATP</name>
        <dbReference type="ChEBI" id="CHEBI:30616"/>
    </ligand>
</feature>
<feature type="binding site" evidence="5">
    <location>
        <position position="37"/>
    </location>
    <ligand>
        <name>AMP</name>
        <dbReference type="ChEBI" id="CHEBI:456215"/>
    </ligand>
</feature>
<feature type="binding site" evidence="5">
    <location>
        <position position="134"/>
    </location>
    <ligand>
        <name>AMP</name>
        <dbReference type="ChEBI" id="CHEBI:456215"/>
    </ligand>
</feature>
<evidence type="ECO:0000256" key="1">
    <source>
        <dbReference type="ARBA" id="ARBA00022679"/>
    </source>
</evidence>
<evidence type="ECO:0000256" key="6">
    <source>
        <dbReference type="RuleBase" id="RU003330"/>
    </source>
</evidence>
<keyword evidence="9" id="KW-1185">Reference proteome</keyword>
<dbReference type="RefSeq" id="WP_132431272.1">
    <property type="nucleotide sequence ID" value="NZ_SLWK01000001.1"/>
</dbReference>
<feature type="region of interest" description="NMP" evidence="5">
    <location>
        <begin position="31"/>
        <end position="60"/>
    </location>
</feature>
<sequence>MQNVIIFGPPGSGKGTQSEKIIEKFGFAHISTGDILRAEIKSGTPLGVTAAKFIDNGQLVPDDLIIDMLENKLDTLNDMPGVIFDGFPRTVEQAKALKEMLEKRGEKISVMINLEVAKPELIDRLLKRGQISGRSDDNLETIEKRIKVYESQTSPVIDFYKNEGSYHGVKGVGSIDEIFSSISESIESCV</sequence>
<dbReference type="Pfam" id="PF00406">
    <property type="entry name" value="ADK"/>
    <property type="match status" value="1"/>
</dbReference>
<comment type="caution">
    <text evidence="8">The sequence shown here is derived from an EMBL/GenBank/DDBJ whole genome shotgun (WGS) entry which is preliminary data.</text>
</comment>
<dbReference type="EMBL" id="SLWK01000001">
    <property type="protein sequence ID" value="TCO10627.1"/>
    <property type="molecule type" value="Genomic_DNA"/>
</dbReference>
<feature type="binding site" evidence="5">
    <location>
        <position position="93"/>
    </location>
    <ligand>
        <name>AMP</name>
        <dbReference type="ChEBI" id="CHEBI:456215"/>
    </ligand>
</feature>
<dbReference type="NCBIfam" id="NF011105">
    <property type="entry name" value="PRK14532.1"/>
    <property type="match status" value="1"/>
</dbReference>
<feature type="binding site" evidence="5">
    <location>
        <position position="173"/>
    </location>
    <ligand>
        <name>ATP</name>
        <dbReference type="ChEBI" id="CHEBI:30616"/>
    </ligand>
</feature>
<keyword evidence="4 5" id="KW-0418">Kinase</keyword>
<dbReference type="NCBIfam" id="NF001381">
    <property type="entry name" value="PRK00279.1-3"/>
    <property type="match status" value="1"/>
</dbReference>
<comment type="subcellular location">
    <subcellularLocation>
        <location evidence="5 7">Cytoplasm</location>
    </subcellularLocation>
</comment>
<dbReference type="PROSITE" id="PS00113">
    <property type="entry name" value="ADENYLATE_KINASE"/>
    <property type="match status" value="1"/>
</dbReference>
<dbReference type="AlphaFoldDB" id="A0A4R2GNL9"/>
<dbReference type="GO" id="GO:0005737">
    <property type="term" value="C:cytoplasm"/>
    <property type="evidence" value="ECO:0007669"/>
    <property type="project" value="UniProtKB-SubCell"/>
</dbReference>
<dbReference type="NCBIfam" id="NF011101">
    <property type="entry name" value="PRK14528.1"/>
    <property type="match status" value="1"/>
</dbReference>
<dbReference type="Gene3D" id="3.40.50.300">
    <property type="entry name" value="P-loop containing nucleotide triphosphate hydrolases"/>
    <property type="match status" value="1"/>
</dbReference>
<dbReference type="GO" id="GO:0044209">
    <property type="term" value="P:AMP salvage"/>
    <property type="evidence" value="ECO:0007669"/>
    <property type="project" value="UniProtKB-UniRule"/>
</dbReference>
<dbReference type="NCBIfam" id="NF011100">
    <property type="entry name" value="PRK14527.1"/>
    <property type="match status" value="1"/>
</dbReference>
<comment type="similarity">
    <text evidence="5 6">Belongs to the adenylate kinase family.</text>
</comment>
<protein>
    <recommendedName>
        <fullName evidence="5 7">Adenylate kinase</fullName>
        <shortName evidence="5">AK</shortName>
        <ecNumber evidence="5 7">2.7.4.3</ecNumber>
    </recommendedName>
    <alternativeName>
        <fullName evidence="5">ATP-AMP transphosphorylase</fullName>
    </alternativeName>
    <alternativeName>
        <fullName evidence="5">ATP:AMP phosphotransferase</fullName>
    </alternativeName>
    <alternativeName>
        <fullName evidence="5">Adenylate monophosphate kinase</fullName>
    </alternativeName>
</protein>
<keyword evidence="2 5" id="KW-0545">Nucleotide biosynthesis</keyword>
<dbReference type="InterPro" id="IPR000850">
    <property type="entry name" value="Adenylat/UMP-CMP_kin"/>
</dbReference>
<dbReference type="HAMAP" id="MF_00235">
    <property type="entry name" value="Adenylate_kinase_Adk"/>
    <property type="match status" value="1"/>
</dbReference>
<organism evidence="8 9">
    <name type="scientific">Natronoflexus pectinivorans</name>
    <dbReference type="NCBI Taxonomy" id="682526"/>
    <lineage>
        <taxon>Bacteria</taxon>
        <taxon>Pseudomonadati</taxon>
        <taxon>Bacteroidota</taxon>
        <taxon>Bacteroidia</taxon>
        <taxon>Marinilabiliales</taxon>
        <taxon>Marinilabiliaceae</taxon>
        <taxon>Natronoflexus</taxon>
    </lineage>
</organism>
<feature type="binding site" evidence="5">
    <location>
        <position position="145"/>
    </location>
    <ligand>
        <name>AMP</name>
        <dbReference type="ChEBI" id="CHEBI:456215"/>
    </ligand>
</feature>
<comment type="catalytic activity">
    <reaction evidence="5 7">
        <text>AMP + ATP = 2 ADP</text>
        <dbReference type="Rhea" id="RHEA:12973"/>
        <dbReference type="ChEBI" id="CHEBI:30616"/>
        <dbReference type="ChEBI" id="CHEBI:456215"/>
        <dbReference type="ChEBI" id="CHEBI:456216"/>
        <dbReference type="EC" id="2.7.4.3"/>
    </reaction>
</comment>
<feature type="binding site" evidence="5">
    <location>
        <begin position="86"/>
        <end position="89"/>
    </location>
    <ligand>
        <name>AMP</name>
        <dbReference type="ChEBI" id="CHEBI:456215"/>
    </ligand>
</feature>
<dbReference type="InterPro" id="IPR027417">
    <property type="entry name" value="P-loop_NTPase"/>
</dbReference>
<evidence type="ECO:0000256" key="4">
    <source>
        <dbReference type="ARBA" id="ARBA00022777"/>
    </source>
</evidence>